<evidence type="ECO:0000313" key="2">
    <source>
        <dbReference type="EMBL" id="KAK4170723.1"/>
    </source>
</evidence>
<feature type="compositionally biased region" description="Basic and acidic residues" evidence="1">
    <location>
        <begin position="35"/>
        <end position="47"/>
    </location>
</feature>
<feature type="region of interest" description="Disordered" evidence="1">
    <location>
        <begin position="471"/>
        <end position="550"/>
    </location>
</feature>
<reference evidence="2" key="1">
    <citation type="journal article" date="2023" name="Mol. Phylogenet. Evol.">
        <title>Genome-scale phylogeny and comparative genomics of the fungal order Sordariales.</title>
        <authorList>
            <person name="Hensen N."/>
            <person name="Bonometti L."/>
            <person name="Westerberg I."/>
            <person name="Brannstrom I.O."/>
            <person name="Guillou S."/>
            <person name="Cros-Aarteil S."/>
            <person name="Calhoun S."/>
            <person name="Haridas S."/>
            <person name="Kuo A."/>
            <person name="Mondo S."/>
            <person name="Pangilinan J."/>
            <person name="Riley R."/>
            <person name="LaButti K."/>
            <person name="Andreopoulos B."/>
            <person name="Lipzen A."/>
            <person name="Chen C."/>
            <person name="Yan M."/>
            <person name="Daum C."/>
            <person name="Ng V."/>
            <person name="Clum A."/>
            <person name="Steindorff A."/>
            <person name="Ohm R.A."/>
            <person name="Martin F."/>
            <person name="Silar P."/>
            <person name="Natvig D.O."/>
            <person name="Lalanne C."/>
            <person name="Gautier V."/>
            <person name="Ament-Velasquez S.L."/>
            <person name="Kruys A."/>
            <person name="Hutchinson M.I."/>
            <person name="Powell A.J."/>
            <person name="Barry K."/>
            <person name="Miller A.N."/>
            <person name="Grigoriev I.V."/>
            <person name="Debuchy R."/>
            <person name="Gladieux P."/>
            <person name="Hiltunen Thoren M."/>
            <person name="Johannesson H."/>
        </authorList>
    </citation>
    <scope>NUCLEOTIDE SEQUENCE</scope>
    <source>
        <strain evidence="2">CBS 892.96</strain>
    </source>
</reference>
<accession>A0AAN7A1M1</accession>
<gene>
    <name evidence="2" type="ORF">QBC36DRAFT_370735</name>
</gene>
<dbReference type="Proteomes" id="UP001302321">
    <property type="component" value="Unassembled WGS sequence"/>
</dbReference>
<feature type="region of interest" description="Disordered" evidence="1">
    <location>
        <begin position="1"/>
        <end position="61"/>
    </location>
</feature>
<comment type="caution">
    <text evidence="2">The sequence shown here is derived from an EMBL/GenBank/DDBJ whole genome shotgun (WGS) entry which is preliminary data.</text>
</comment>
<name>A0AAN7A1M1_9PEZI</name>
<organism evidence="2 3">
    <name type="scientific">Triangularia setosa</name>
    <dbReference type="NCBI Taxonomy" id="2587417"/>
    <lineage>
        <taxon>Eukaryota</taxon>
        <taxon>Fungi</taxon>
        <taxon>Dikarya</taxon>
        <taxon>Ascomycota</taxon>
        <taxon>Pezizomycotina</taxon>
        <taxon>Sordariomycetes</taxon>
        <taxon>Sordariomycetidae</taxon>
        <taxon>Sordariales</taxon>
        <taxon>Podosporaceae</taxon>
        <taxon>Triangularia</taxon>
    </lineage>
</organism>
<feature type="region of interest" description="Disordered" evidence="1">
    <location>
        <begin position="376"/>
        <end position="403"/>
    </location>
</feature>
<evidence type="ECO:0000256" key="1">
    <source>
        <dbReference type="SAM" id="MobiDB-lite"/>
    </source>
</evidence>
<feature type="compositionally biased region" description="Low complexity" evidence="1">
    <location>
        <begin position="471"/>
        <end position="490"/>
    </location>
</feature>
<feature type="compositionally biased region" description="Acidic residues" evidence="1">
    <location>
        <begin position="497"/>
        <end position="508"/>
    </location>
</feature>
<sequence length="550" mass="61324">MATIASSLPGSLGGGSGGDGNEGPPLLGRSSGLPRSHEVEDVHVDLNKKKRRQPAKSKKVHTCPYGCMVEDLVTGEQILKTFCKGSNLNRHLTRYHDRPHRTMLEWHAEIRKDGQKPQKSAVGGVAKRPSQGRAAKPSKGRQNPAQLRRNETRRGANVMGSRFGNGYSSLCPLMPANASHPHVPPALIPRVPNQHREAQVNDSPFLNPYQQPPPQGQYRDAQYPNTGTNRPPYYRPVFHHGQQENRFPLQNGYQYREALLSAQQLSMSQAPPMSWISNMPPMGWMLQVLQMPPAAQMSQAFQITPVAQMPQTFQGAPAAQIPQVTQTFAVAQAAQMRQVPKVPHMPVQVPAQNQRQSGYNRAFGQVVDEMAEVDDTDWNSPQNHQDGAAHDFHQSSPTHEAQTPRGLELYHKLLVDYRNHSAGIHNFSQLLPVQSRWSPPQAPQAPQPQNQQSGYQYHVGDWIDYHQRFQQRTQNQEGQKNQQEQQEQAQPLPGAVEGEDSEEFEDWIDYGQSSQQDEEGQQQQAQAVPRAGEGKEGGNSGGNENTYVLS</sequence>
<feature type="compositionally biased region" description="Low complexity" evidence="1">
    <location>
        <begin position="1"/>
        <end position="10"/>
    </location>
</feature>
<feature type="region of interest" description="Disordered" evidence="1">
    <location>
        <begin position="110"/>
        <end position="161"/>
    </location>
</feature>
<protein>
    <submittedName>
        <fullName evidence="2">Uncharacterized protein</fullName>
    </submittedName>
</protein>
<keyword evidence="3" id="KW-1185">Reference proteome</keyword>
<proteinExistence type="predicted"/>
<feature type="compositionally biased region" description="Gly residues" evidence="1">
    <location>
        <begin position="11"/>
        <end position="21"/>
    </location>
</feature>
<feature type="compositionally biased region" description="Basic residues" evidence="1">
    <location>
        <begin position="48"/>
        <end position="61"/>
    </location>
</feature>
<evidence type="ECO:0000313" key="3">
    <source>
        <dbReference type="Proteomes" id="UP001302321"/>
    </source>
</evidence>
<dbReference type="EMBL" id="MU866809">
    <property type="protein sequence ID" value="KAK4170723.1"/>
    <property type="molecule type" value="Genomic_DNA"/>
</dbReference>
<feature type="compositionally biased region" description="Low complexity" evidence="1">
    <location>
        <begin position="511"/>
        <end position="527"/>
    </location>
</feature>
<dbReference type="AlphaFoldDB" id="A0AAN7A1M1"/>
<reference evidence="2" key="2">
    <citation type="submission" date="2023-05" db="EMBL/GenBank/DDBJ databases">
        <authorList>
            <consortium name="Lawrence Berkeley National Laboratory"/>
            <person name="Steindorff A."/>
            <person name="Hensen N."/>
            <person name="Bonometti L."/>
            <person name="Westerberg I."/>
            <person name="Brannstrom I.O."/>
            <person name="Guillou S."/>
            <person name="Cros-Aarteil S."/>
            <person name="Calhoun S."/>
            <person name="Haridas S."/>
            <person name="Kuo A."/>
            <person name="Mondo S."/>
            <person name="Pangilinan J."/>
            <person name="Riley R."/>
            <person name="Labutti K."/>
            <person name="Andreopoulos B."/>
            <person name="Lipzen A."/>
            <person name="Chen C."/>
            <person name="Yanf M."/>
            <person name="Daum C."/>
            <person name="Ng V."/>
            <person name="Clum A."/>
            <person name="Ohm R."/>
            <person name="Martin F."/>
            <person name="Silar P."/>
            <person name="Natvig D."/>
            <person name="Lalanne C."/>
            <person name="Gautier V."/>
            <person name="Ament-Velasquez S.L."/>
            <person name="Kruys A."/>
            <person name="Hutchinson M.I."/>
            <person name="Powell A.J."/>
            <person name="Barry K."/>
            <person name="Miller A.N."/>
            <person name="Grigoriev I.V."/>
            <person name="Debuchy R."/>
            <person name="Gladieux P."/>
            <person name="Thoren M.H."/>
            <person name="Johannesson H."/>
        </authorList>
    </citation>
    <scope>NUCLEOTIDE SEQUENCE</scope>
    <source>
        <strain evidence="2">CBS 892.96</strain>
    </source>
</reference>